<accession>A0A7G5H446</accession>
<comment type="function">
    <text evidence="6">Specifically methylates the adenine in position 37 of tRNA(1)(Val) (anticodon cmo5UAC).</text>
</comment>
<dbReference type="AlphaFoldDB" id="A0A7G5H446"/>
<dbReference type="GO" id="GO:0008033">
    <property type="term" value="P:tRNA processing"/>
    <property type="evidence" value="ECO:0007669"/>
    <property type="project" value="UniProtKB-UniRule"/>
</dbReference>
<keyword evidence="5 6" id="KW-0819">tRNA processing</keyword>
<dbReference type="GO" id="GO:0005737">
    <property type="term" value="C:cytoplasm"/>
    <property type="evidence" value="ECO:0007669"/>
    <property type="project" value="UniProtKB-SubCell"/>
</dbReference>
<comment type="similarity">
    <text evidence="6">Belongs to the methyltransferase superfamily. tRNA (adenine-N(6)-)-methyltransferase family.</text>
</comment>
<dbReference type="PANTHER" id="PTHR47739:SF1">
    <property type="entry name" value="TRNA1(VAL) (ADENINE(37)-N6)-METHYLTRANSFERASE"/>
    <property type="match status" value="1"/>
</dbReference>
<evidence type="ECO:0000259" key="8">
    <source>
        <dbReference type="Pfam" id="PF05175"/>
    </source>
</evidence>
<keyword evidence="2 6" id="KW-0489">Methyltransferase</keyword>
<dbReference type="Proteomes" id="UP000515369">
    <property type="component" value="Chromosome"/>
</dbReference>
<feature type="domain" description="Methyltransferase small" evidence="8">
    <location>
        <begin position="34"/>
        <end position="91"/>
    </location>
</feature>
<dbReference type="PANTHER" id="PTHR47739">
    <property type="entry name" value="TRNA1(VAL) (ADENINE(37)-N6)-METHYLTRANSFERASE"/>
    <property type="match status" value="1"/>
</dbReference>
<feature type="region of interest" description="Disordered" evidence="7">
    <location>
        <begin position="95"/>
        <end position="130"/>
    </location>
</feature>
<evidence type="ECO:0000256" key="7">
    <source>
        <dbReference type="SAM" id="MobiDB-lite"/>
    </source>
</evidence>
<gene>
    <name evidence="9" type="ORF">H3H32_13820</name>
</gene>
<dbReference type="InterPro" id="IPR022882">
    <property type="entry name" value="tRNA_adenine-N6_MeTrfase"/>
</dbReference>
<comment type="subcellular location">
    <subcellularLocation>
        <location evidence="6">Cytoplasm</location>
    </subcellularLocation>
</comment>
<evidence type="ECO:0000256" key="5">
    <source>
        <dbReference type="ARBA" id="ARBA00022694"/>
    </source>
</evidence>
<dbReference type="GO" id="GO:0016430">
    <property type="term" value="F:tRNA (adenine-N6)-methyltransferase activity"/>
    <property type="evidence" value="ECO:0007669"/>
    <property type="project" value="UniProtKB-UniRule"/>
</dbReference>
<dbReference type="InterPro" id="IPR029063">
    <property type="entry name" value="SAM-dependent_MTases_sf"/>
</dbReference>
<dbReference type="SUPFAM" id="SSF53335">
    <property type="entry name" value="S-adenosyl-L-methionine-dependent methyltransferases"/>
    <property type="match status" value="1"/>
</dbReference>
<dbReference type="CDD" id="cd02440">
    <property type="entry name" value="AdoMet_MTases"/>
    <property type="match status" value="1"/>
</dbReference>
<keyword evidence="10" id="KW-1185">Reference proteome</keyword>
<dbReference type="Pfam" id="PF05175">
    <property type="entry name" value="MTS"/>
    <property type="match status" value="1"/>
</dbReference>
<keyword evidence="4 6" id="KW-0949">S-adenosyl-L-methionine</keyword>
<dbReference type="HAMAP" id="MF_01872">
    <property type="entry name" value="tRNA_methyltr_YfiC"/>
    <property type="match status" value="1"/>
</dbReference>
<evidence type="ECO:0000256" key="2">
    <source>
        <dbReference type="ARBA" id="ARBA00022603"/>
    </source>
</evidence>
<dbReference type="KEGG" id="sfol:H3H32_13820"/>
<evidence type="ECO:0000256" key="6">
    <source>
        <dbReference type="HAMAP-Rule" id="MF_01872"/>
    </source>
</evidence>
<comment type="catalytic activity">
    <reaction evidence="6">
        <text>adenosine(37) in tRNA1(Val) + S-adenosyl-L-methionine = N(6)-methyladenosine(37) in tRNA1(Val) + S-adenosyl-L-homocysteine + H(+)</text>
        <dbReference type="Rhea" id="RHEA:43160"/>
        <dbReference type="Rhea" id="RHEA-COMP:10369"/>
        <dbReference type="Rhea" id="RHEA-COMP:10370"/>
        <dbReference type="ChEBI" id="CHEBI:15378"/>
        <dbReference type="ChEBI" id="CHEBI:57856"/>
        <dbReference type="ChEBI" id="CHEBI:59789"/>
        <dbReference type="ChEBI" id="CHEBI:74411"/>
        <dbReference type="ChEBI" id="CHEBI:74449"/>
        <dbReference type="EC" id="2.1.1.223"/>
    </reaction>
</comment>
<proteinExistence type="inferred from homology"/>
<dbReference type="EC" id="2.1.1.223" evidence="6"/>
<name>A0A7G5H446_9BACT</name>
<dbReference type="InterPro" id="IPR050210">
    <property type="entry name" value="tRNA_Adenine-N(6)_MTase"/>
</dbReference>
<keyword evidence="3 6" id="KW-0808">Transferase</keyword>
<sequence length="273" mass="29961">MFSFKQFTIQQDRTAMKVCTDACVLGAYADVGVGGRVLDIGTGTGLLALMAAQRNPTASVDAVEVDDAAFSQASENVAASPFAERVQVVHTRIQEFPLTPGPSPRAGEGSRLGDRTSSLSQNGRGAGGKGKLYNRILTNPPFYTNHLRSPDAAVTRALHTDELPFPELLEAVVRLLTVEGQWWVLLPPYETEKLTELANEVGLKPFQRLFLKHNEKKPVFRVITGFSFVDGPIIDETLRIYETNPRSQADGKAPPATYTSEFRALLSDFYLLF</sequence>
<evidence type="ECO:0000256" key="4">
    <source>
        <dbReference type="ARBA" id="ARBA00022691"/>
    </source>
</evidence>
<evidence type="ECO:0000256" key="1">
    <source>
        <dbReference type="ARBA" id="ARBA00022490"/>
    </source>
</evidence>
<protein>
    <recommendedName>
        <fullName evidence="6">tRNA1(Val) (adenine(37)-N6)-methyltransferase</fullName>
        <ecNumber evidence="6">2.1.1.223</ecNumber>
    </recommendedName>
    <alternativeName>
        <fullName evidence="6">tRNA m6A37 methyltransferase</fullName>
    </alternativeName>
</protein>
<dbReference type="RefSeq" id="WP_182463262.1">
    <property type="nucleotide sequence ID" value="NZ_CP059732.1"/>
</dbReference>
<dbReference type="InterPro" id="IPR007848">
    <property type="entry name" value="Small_mtfrase_dom"/>
</dbReference>
<dbReference type="GO" id="GO:0032259">
    <property type="term" value="P:methylation"/>
    <property type="evidence" value="ECO:0007669"/>
    <property type="project" value="UniProtKB-KW"/>
</dbReference>
<reference evidence="9 10" key="1">
    <citation type="submission" date="2020-07" db="EMBL/GenBank/DDBJ databases">
        <title>Spirosoma foliorum sp. nov., isolated from the leaves on the Nejang mountain Korea, Republic of.</title>
        <authorList>
            <person name="Ho H."/>
            <person name="Lee Y.-J."/>
            <person name="Nurcahyanto D.-A."/>
            <person name="Kim S.-G."/>
        </authorList>
    </citation>
    <scope>NUCLEOTIDE SEQUENCE [LARGE SCALE GENOMIC DNA]</scope>
    <source>
        <strain evidence="9 10">PL0136</strain>
    </source>
</reference>
<keyword evidence="1 6" id="KW-0963">Cytoplasm</keyword>
<organism evidence="9 10">
    <name type="scientific">Spirosoma foliorum</name>
    <dbReference type="NCBI Taxonomy" id="2710596"/>
    <lineage>
        <taxon>Bacteria</taxon>
        <taxon>Pseudomonadati</taxon>
        <taxon>Bacteroidota</taxon>
        <taxon>Cytophagia</taxon>
        <taxon>Cytophagales</taxon>
        <taxon>Cytophagaceae</taxon>
        <taxon>Spirosoma</taxon>
    </lineage>
</organism>
<dbReference type="Gene3D" id="3.40.50.150">
    <property type="entry name" value="Vaccinia Virus protein VP39"/>
    <property type="match status" value="1"/>
</dbReference>
<evidence type="ECO:0000313" key="10">
    <source>
        <dbReference type="Proteomes" id="UP000515369"/>
    </source>
</evidence>
<evidence type="ECO:0000313" key="9">
    <source>
        <dbReference type="EMBL" id="QMW05888.1"/>
    </source>
</evidence>
<dbReference type="EMBL" id="CP059732">
    <property type="protein sequence ID" value="QMW05888.1"/>
    <property type="molecule type" value="Genomic_DNA"/>
</dbReference>
<evidence type="ECO:0000256" key="3">
    <source>
        <dbReference type="ARBA" id="ARBA00022679"/>
    </source>
</evidence>